<sequence>MRERGGGEGGSFNEAPVLKPPLTLPSPLRGEGTPMARDACPEVL</sequence>
<dbReference type="EMBL" id="OVTA01000039">
    <property type="protein sequence ID" value="SPS00520.1"/>
    <property type="molecule type" value="Genomic_DNA"/>
</dbReference>
<protein>
    <submittedName>
        <fullName evidence="2">Uncharacterized protein</fullName>
    </submittedName>
</protein>
<accession>A0A375J8S4</accession>
<evidence type="ECO:0000256" key="1">
    <source>
        <dbReference type="SAM" id="MobiDB-lite"/>
    </source>
</evidence>
<gene>
    <name evidence="2" type="ORF">CBM2634_B160406</name>
</gene>
<feature type="region of interest" description="Disordered" evidence="1">
    <location>
        <begin position="1"/>
        <end position="44"/>
    </location>
</feature>
<dbReference type="Proteomes" id="UP000256805">
    <property type="component" value="Unassembled WGS sequence"/>
</dbReference>
<name>A0A375J8S4_9BURK</name>
<evidence type="ECO:0000313" key="2">
    <source>
        <dbReference type="EMBL" id="SPS00520.1"/>
    </source>
</evidence>
<proteinExistence type="predicted"/>
<dbReference type="AlphaFoldDB" id="A0A375J8S4"/>
<organism evidence="2 3">
    <name type="scientific">Cupriavidus taiwanensis</name>
    <dbReference type="NCBI Taxonomy" id="164546"/>
    <lineage>
        <taxon>Bacteria</taxon>
        <taxon>Pseudomonadati</taxon>
        <taxon>Pseudomonadota</taxon>
        <taxon>Betaproteobacteria</taxon>
        <taxon>Burkholderiales</taxon>
        <taxon>Burkholderiaceae</taxon>
        <taxon>Cupriavidus</taxon>
    </lineage>
</organism>
<reference evidence="2 3" key="1">
    <citation type="submission" date="2018-01" db="EMBL/GenBank/DDBJ databases">
        <authorList>
            <person name="Gaut B.S."/>
            <person name="Morton B.R."/>
            <person name="Clegg M.T."/>
            <person name="Duvall M.R."/>
        </authorList>
    </citation>
    <scope>NUCLEOTIDE SEQUENCE [LARGE SCALE GENOMIC DNA]</scope>
    <source>
        <strain evidence="2">Cupriavidus taiwanensis cmp 52</strain>
    </source>
</reference>
<evidence type="ECO:0000313" key="3">
    <source>
        <dbReference type="Proteomes" id="UP000256805"/>
    </source>
</evidence>